<dbReference type="Proteomes" id="UP000266441">
    <property type="component" value="Unassembled WGS sequence"/>
</dbReference>
<dbReference type="Gene3D" id="2.60.40.1120">
    <property type="entry name" value="Carboxypeptidase-like, regulatory domain"/>
    <property type="match status" value="1"/>
</dbReference>
<keyword evidence="11" id="KW-0675">Receptor</keyword>
<keyword evidence="3 7" id="KW-1134">Transmembrane beta strand</keyword>
<feature type="region of interest" description="Disordered" evidence="8">
    <location>
        <begin position="804"/>
        <end position="824"/>
    </location>
</feature>
<dbReference type="InterPro" id="IPR041700">
    <property type="entry name" value="OMP_b-brl_3"/>
</dbReference>
<name>A0A399D4Z4_9BACT</name>
<dbReference type="Pfam" id="PF07715">
    <property type="entry name" value="Plug"/>
    <property type="match status" value="1"/>
</dbReference>
<evidence type="ECO:0000256" key="5">
    <source>
        <dbReference type="ARBA" id="ARBA00023136"/>
    </source>
</evidence>
<keyword evidence="6 7" id="KW-0998">Cell outer membrane</keyword>
<comment type="subcellular location">
    <subcellularLocation>
        <location evidence="1 7">Cell outer membrane</location>
        <topology evidence="1 7">Multi-pass membrane protein</topology>
    </subcellularLocation>
</comment>
<sequence>MKNLQVLLYFLVIVCLLVIPVKEIMGDPSDDDSKTVKITGVVLDEATGARLEFANVAVYSKNDSSLVSGVITDEKGRFEIKGLGYGEYYLEANFIGFSKTNVDDIVVSKDEPSPDLGKIHLRPSSVELGSINVVADKAAVEFELDKKVVNVSQVISAVGGTAVDVLENTPSVQVDIEGNVSLRGSSNFTVLIDGRPSVLSGSDALRQIPSSALESIEIITNPSAKYEPDGMAGIINLVTKKNSMNGLSGIVNGSIGTGDKYRGDFTLNYRTEKINFLLGADWRDETNYGSMYSFRETYSNDTTSYLIMDGSRNFTRGGHNFKAGAEWFLSDNTTLSLSAEQGKSKNLRGGDGKMQNYTMPEEEHIFSVTEESSERENDFYSFNLNFQHNFNKEGHKLEAMAFYSGEEGTDTEKEDEILADSEFSKTDEYIERVFTLETEEEQEIRLKADYTYPFSEKGRLEAGWLSRLDSETEGMTFENFDPVSGEWIVNDDFTSVTDFRRDIHAVYSTYSNALGKLEYMAGLRGELTQREILNTNFAEPSLLNRFDLFPTLHLSFSLKENNELMTSYSRRINRPGGRDLDPNPNYYNRYTIRIGNPDLEPEYTDSYELGMLKRFGNRRSYVSLDAFHRVTRNKIERYETLGDDGVFYLQTDNFDKDYSTGFELAGNVHFTEWLLVNTSVSMYNYRITGEVNGESFDRTSTNWNGRMNTTLRFSGSSRMQVNGFFRGPSVSPQGETKSMFYSSISYRQELFDKRLMATLSVRDPLGTAKFERETVGGDFKSRFRWEREPRVVMLTLSYRINNFTSENRDNGNGGGNVDMGGGEY</sequence>
<protein>
    <submittedName>
        <fullName evidence="11">TonB-dependent receptor</fullName>
    </submittedName>
</protein>
<keyword evidence="5 7" id="KW-0472">Membrane</keyword>
<comment type="similarity">
    <text evidence="7">Belongs to the TonB-dependent receptor family.</text>
</comment>
<dbReference type="GO" id="GO:0009279">
    <property type="term" value="C:cell outer membrane"/>
    <property type="evidence" value="ECO:0007669"/>
    <property type="project" value="UniProtKB-SubCell"/>
</dbReference>
<feature type="compositionally biased region" description="Gly residues" evidence="8">
    <location>
        <begin position="811"/>
        <end position="824"/>
    </location>
</feature>
<evidence type="ECO:0000313" key="11">
    <source>
        <dbReference type="EMBL" id="RIH66258.1"/>
    </source>
</evidence>
<evidence type="ECO:0000256" key="8">
    <source>
        <dbReference type="SAM" id="MobiDB-lite"/>
    </source>
</evidence>
<dbReference type="AlphaFoldDB" id="A0A399D4Z4"/>
<dbReference type="OrthoDB" id="910296at2"/>
<keyword evidence="4 7" id="KW-0812">Transmembrane</keyword>
<keyword evidence="2 7" id="KW-0813">Transport</keyword>
<dbReference type="EMBL" id="QWET01000003">
    <property type="protein sequence ID" value="RIH66258.1"/>
    <property type="molecule type" value="Genomic_DNA"/>
</dbReference>
<dbReference type="PANTHER" id="PTHR40980:SF4">
    <property type="entry name" value="TONB-DEPENDENT RECEPTOR-LIKE BETA-BARREL DOMAIN-CONTAINING PROTEIN"/>
    <property type="match status" value="1"/>
</dbReference>
<keyword evidence="12" id="KW-1185">Reference proteome</keyword>
<dbReference type="InterPro" id="IPR036942">
    <property type="entry name" value="Beta-barrel_TonB_sf"/>
</dbReference>
<gene>
    <name evidence="11" type="ORF">D1164_04930</name>
</gene>
<dbReference type="InterPro" id="IPR012910">
    <property type="entry name" value="Plug_dom"/>
</dbReference>
<dbReference type="PROSITE" id="PS52016">
    <property type="entry name" value="TONB_DEPENDENT_REC_3"/>
    <property type="match status" value="1"/>
</dbReference>
<evidence type="ECO:0000256" key="3">
    <source>
        <dbReference type="ARBA" id="ARBA00022452"/>
    </source>
</evidence>
<evidence type="ECO:0000256" key="4">
    <source>
        <dbReference type="ARBA" id="ARBA00022692"/>
    </source>
</evidence>
<dbReference type="RefSeq" id="WP_119348845.1">
    <property type="nucleotide sequence ID" value="NZ_QWET01000003.1"/>
</dbReference>
<evidence type="ECO:0000313" key="12">
    <source>
        <dbReference type="Proteomes" id="UP000266441"/>
    </source>
</evidence>
<dbReference type="InterPro" id="IPR008969">
    <property type="entry name" value="CarboxyPept-like_regulatory"/>
</dbReference>
<comment type="caution">
    <text evidence="11">The sequence shown here is derived from an EMBL/GenBank/DDBJ whole genome shotgun (WGS) entry which is preliminary data.</text>
</comment>
<organism evidence="11 12">
    <name type="scientific">Mariniphaga sediminis</name>
    <dbReference type="NCBI Taxonomy" id="1628158"/>
    <lineage>
        <taxon>Bacteria</taxon>
        <taxon>Pseudomonadati</taxon>
        <taxon>Bacteroidota</taxon>
        <taxon>Bacteroidia</taxon>
        <taxon>Marinilabiliales</taxon>
        <taxon>Prolixibacteraceae</taxon>
        <taxon>Mariniphaga</taxon>
    </lineage>
</organism>
<feature type="domain" description="TonB-dependent receptor plug" evidence="9">
    <location>
        <begin position="159"/>
        <end position="234"/>
    </location>
</feature>
<dbReference type="InterPro" id="IPR039426">
    <property type="entry name" value="TonB-dep_rcpt-like"/>
</dbReference>
<dbReference type="Gene3D" id="2.40.170.20">
    <property type="entry name" value="TonB-dependent receptor, beta-barrel domain"/>
    <property type="match status" value="1"/>
</dbReference>
<dbReference type="InterPro" id="IPR037066">
    <property type="entry name" value="Plug_dom_sf"/>
</dbReference>
<evidence type="ECO:0000256" key="1">
    <source>
        <dbReference type="ARBA" id="ARBA00004571"/>
    </source>
</evidence>
<evidence type="ECO:0000256" key="7">
    <source>
        <dbReference type="PROSITE-ProRule" id="PRU01360"/>
    </source>
</evidence>
<evidence type="ECO:0000259" key="10">
    <source>
        <dbReference type="Pfam" id="PF14905"/>
    </source>
</evidence>
<evidence type="ECO:0000256" key="6">
    <source>
        <dbReference type="ARBA" id="ARBA00023237"/>
    </source>
</evidence>
<dbReference type="SUPFAM" id="SSF49464">
    <property type="entry name" value="Carboxypeptidase regulatory domain-like"/>
    <property type="match status" value="1"/>
</dbReference>
<proteinExistence type="inferred from homology"/>
<dbReference type="Pfam" id="PF14905">
    <property type="entry name" value="OMP_b-brl_3"/>
    <property type="match status" value="1"/>
</dbReference>
<dbReference type="SUPFAM" id="SSF56935">
    <property type="entry name" value="Porins"/>
    <property type="match status" value="1"/>
</dbReference>
<reference evidence="11 12" key="1">
    <citation type="journal article" date="2015" name="Int. J. Syst. Evol. Microbiol.">
        <title>Mariniphaga sediminis sp. nov., isolated from coastal sediment.</title>
        <authorList>
            <person name="Wang F.Q."/>
            <person name="Shen Q.Y."/>
            <person name="Chen G.J."/>
            <person name="Du Z.J."/>
        </authorList>
    </citation>
    <scope>NUCLEOTIDE SEQUENCE [LARGE SCALE GENOMIC DNA]</scope>
    <source>
        <strain evidence="11 12">SY21</strain>
    </source>
</reference>
<evidence type="ECO:0000256" key="2">
    <source>
        <dbReference type="ARBA" id="ARBA00022448"/>
    </source>
</evidence>
<dbReference type="Pfam" id="PF13620">
    <property type="entry name" value="CarboxypepD_reg"/>
    <property type="match status" value="1"/>
</dbReference>
<accession>A0A399D4Z4</accession>
<dbReference type="Gene3D" id="2.170.130.10">
    <property type="entry name" value="TonB-dependent receptor, plug domain"/>
    <property type="match status" value="1"/>
</dbReference>
<evidence type="ECO:0000259" key="9">
    <source>
        <dbReference type="Pfam" id="PF07715"/>
    </source>
</evidence>
<feature type="domain" description="Outer membrane protein beta-barrel" evidence="10">
    <location>
        <begin position="388"/>
        <end position="798"/>
    </location>
</feature>
<dbReference type="PANTHER" id="PTHR40980">
    <property type="entry name" value="PLUG DOMAIN-CONTAINING PROTEIN"/>
    <property type="match status" value="1"/>
</dbReference>